<dbReference type="NCBIfam" id="NF009372">
    <property type="entry name" value="PRK12735.1"/>
    <property type="match status" value="1"/>
</dbReference>
<dbReference type="InterPro" id="IPR041709">
    <property type="entry name" value="EF-Tu_GTP-bd"/>
</dbReference>
<dbReference type="SUPFAM" id="SSF50465">
    <property type="entry name" value="EF-Tu/eEF-1alpha/eIF2-gamma C-terminal domain"/>
    <property type="match status" value="1"/>
</dbReference>
<dbReference type="InterPro" id="IPR033720">
    <property type="entry name" value="EFTU_2"/>
</dbReference>
<evidence type="ECO:0000256" key="5">
    <source>
        <dbReference type="ARBA" id="ARBA00023134"/>
    </source>
</evidence>
<dbReference type="Gene3D" id="2.40.30.10">
    <property type="entry name" value="Translation factors"/>
    <property type="match status" value="2"/>
</dbReference>
<dbReference type="PRINTS" id="PR00315">
    <property type="entry name" value="ELONGATNFCT"/>
</dbReference>
<evidence type="ECO:0000256" key="4">
    <source>
        <dbReference type="ARBA" id="ARBA00022917"/>
    </source>
</evidence>
<dbReference type="InterPro" id="IPR027417">
    <property type="entry name" value="P-loop_NTPase"/>
</dbReference>
<dbReference type="InterPro" id="IPR004160">
    <property type="entry name" value="Transl_elong_EFTu/EF1A_C"/>
</dbReference>
<dbReference type="InterPro" id="IPR004541">
    <property type="entry name" value="Transl_elong_EFTu/EF1A_bac/org"/>
</dbReference>
<sequence>MAKEKFDRSKPHVNVGTIGHVDHGKTTLTAAITLILADAGLSEYRSFDSIDNAPEEKERGITINTAHIEYQTANRHYAHVDCPGHADYVKNMVTGAAQMDGAILVVAATDGPMPQTREHILLARQVGVPRLVVFMNKVDLVDDPELLELVEMEIRDLLTFYGFDGDNTPVIRGSALGGLNKEPKWVEKVMELMEAVDTWIPLPPRDVDKPFLMPIEDVFSITGRGTVATGRIETGVIHTGDPVEIIGLDADKLKSVVTGVEMFRKILDTGEAGDNAGLLLRGIDKDEIRRGMVIAKPGSITPHKEFKGEVYILKKEEGGRHTPFHNRYRPQFYFRTTDVTGEVHLPEGVEMVMPGDNLSVVVKLIAPIAMAKNLRFAIREGGRTVGAGQVTEILD</sequence>
<evidence type="ECO:0000313" key="7">
    <source>
        <dbReference type="EMBL" id="MPL89572.1"/>
    </source>
</evidence>
<accession>A0A644VFX7</accession>
<dbReference type="Pfam" id="PF03144">
    <property type="entry name" value="GTP_EFTU_D2"/>
    <property type="match status" value="1"/>
</dbReference>
<dbReference type="NCBIfam" id="NF009373">
    <property type="entry name" value="PRK12736.1"/>
    <property type="match status" value="1"/>
</dbReference>
<comment type="caution">
    <text evidence="7">The sequence shown here is derived from an EMBL/GenBank/DDBJ whole genome shotgun (WGS) entry which is preliminary data.</text>
</comment>
<dbReference type="InterPro" id="IPR004161">
    <property type="entry name" value="EFTu-like_2"/>
</dbReference>
<dbReference type="HAMAP" id="MF_00118_B">
    <property type="entry name" value="EF_Tu_B"/>
    <property type="match status" value="1"/>
</dbReference>
<dbReference type="NCBIfam" id="TIGR00485">
    <property type="entry name" value="EF-Tu"/>
    <property type="match status" value="1"/>
</dbReference>
<protein>
    <submittedName>
        <fullName evidence="7">Elongation factor Tu</fullName>
    </submittedName>
</protein>
<name>A0A644VFX7_9ZZZZ</name>
<dbReference type="PANTHER" id="PTHR43721">
    <property type="entry name" value="ELONGATION FACTOR TU-RELATED"/>
    <property type="match status" value="1"/>
</dbReference>
<dbReference type="AlphaFoldDB" id="A0A644VFX7"/>
<dbReference type="InterPro" id="IPR050055">
    <property type="entry name" value="EF-Tu_GTPase"/>
</dbReference>
<dbReference type="GO" id="GO:0005525">
    <property type="term" value="F:GTP binding"/>
    <property type="evidence" value="ECO:0007669"/>
    <property type="project" value="UniProtKB-KW"/>
</dbReference>
<dbReference type="CDD" id="cd03707">
    <property type="entry name" value="EFTU_III"/>
    <property type="match status" value="1"/>
</dbReference>
<evidence type="ECO:0000256" key="2">
    <source>
        <dbReference type="ARBA" id="ARBA00022741"/>
    </source>
</evidence>
<dbReference type="PANTHER" id="PTHR43721:SF22">
    <property type="entry name" value="ELONGATION FACTOR TU, MITOCHONDRIAL"/>
    <property type="match status" value="1"/>
</dbReference>
<dbReference type="PROSITE" id="PS51722">
    <property type="entry name" value="G_TR_2"/>
    <property type="match status" value="1"/>
</dbReference>
<keyword evidence="5" id="KW-0342">GTP-binding</keyword>
<evidence type="ECO:0000259" key="6">
    <source>
        <dbReference type="PROSITE" id="PS51722"/>
    </source>
</evidence>
<dbReference type="SUPFAM" id="SSF52540">
    <property type="entry name" value="P-loop containing nucleoside triphosphate hydrolases"/>
    <property type="match status" value="1"/>
</dbReference>
<dbReference type="InterPro" id="IPR031157">
    <property type="entry name" value="G_TR_CS"/>
</dbReference>
<dbReference type="FunFam" id="2.40.30.10:FF:000001">
    <property type="entry name" value="Elongation factor Tu"/>
    <property type="match status" value="1"/>
</dbReference>
<dbReference type="InterPro" id="IPR000795">
    <property type="entry name" value="T_Tr_GTP-bd_dom"/>
</dbReference>
<dbReference type="InterPro" id="IPR005225">
    <property type="entry name" value="Small_GTP-bd"/>
</dbReference>
<dbReference type="NCBIfam" id="TIGR00231">
    <property type="entry name" value="small_GTP"/>
    <property type="match status" value="1"/>
</dbReference>
<gene>
    <name evidence="7" type="primary">tuf_9</name>
    <name evidence="7" type="ORF">SDC9_35613</name>
</gene>
<reference evidence="7" key="1">
    <citation type="submission" date="2019-08" db="EMBL/GenBank/DDBJ databases">
        <authorList>
            <person name="Kucharzyk K."/>
            <person name="Murdoch R.W."/>
            <person name="Higgins S."/>
            <person name="Loffler F."/>
        </authorList>
    </citation>
    <scope>NUCLEOTIDE SEQUENCE</scope>
</reference>
<dbReference type="NCBIfam" id="NF000766">
    <property type="entry name" value="PRK00049.1"/>
    <property type="match status" value="1"/>
</dbReference>
<keyword evidence="2" id="KW-0547">Nucleotide-binding</keyword>
<organism evidence="7">
    <name type="scientific">bioreactor metagenome</name>
    <dbReference type="NCBI Taxonomy" id="1076179"/>
    <lineage>
        <taxon>unclassified sequences</taxon>
        <taxon>metagenomes</taxon>
        <taxon>ecological metagenomes</taxon>
    </lineage>
</organism>
<dbReference type="PROSITE" id="PS00301">
    <property type="entry name" value="G_TR_1"/>
    <property type="match status" value="1"/>
</dbReference>
<keyword evidence="4" id="KW-0648">Protein biosynthesis</keyword>
<dbReference type="SUPFAM" id="SSF50447">
    <property type="entry name" value="Translation proteins"/>
    <property type="match status" value="1"/>
</dbReference>
<evidence type="ECO:0000256" key="3">
    <source>
        <dbReference type="ARBA" id="ARBA00022768"/>
    </source>
</evidence>
<dbReference type="Pfam" id="PF03143">
    <property type="entry name" value="GTP_EFTU_D3"/>
    <property type="match status" value="1"/>
</dbReference>
<dbReference type="GO" id="GO:0003746">
    <property type="term" value="F:translation elongation factor activity"/>
    <property type="evidence" value="ECO:0007669"/>
    <property type="project" value="UniProtKB-KW"/>
</dbReference>
<dbReference type="FunFam" id="3.40.50.300:FF:000003">
    <property type="entry name" value="Elongation factor Tu"/>
    <property type="match status" value="1"/>
</dbReference>
<feature type="domain" description="Tr-type G" evidence="6">
    <location>
        <begin position="10"/>
        <end position="205"/>
    </location>
</feature>
<dbReference type="Gene3D" id="3.40.50.300">
    <property type="entry name" value="P-loop containing nucleotide triphosphate hydrolases"/>
    <property type="match status" value="1"/>
</dbReference>
<dbReference type="CDD" id="cd03697">
    <property type="entry name" value="EFTU_II"/>
    <property type="match status" value="1"/>
</dbReference>
<dbReference type="InterPro" id="IPR009000">
    <property type="entry name" value="Transl_B-barrel_sf"/>
</dbReference>
<dbReference type="GO" id="GO:0003924">
    <property type="term" value="F:GTPase activity"/>
    <property type="evidence" value="ECO:0007669"/>
    <property type="project" value="InterPro"/>
</dbReference>
<dbReference type="InterPro" id="IPR009001">
    <property type="entry name" value="Transl_elong_EF1A/Init_IF2_C"/>
</dbReference>
<comment type="similarity">
    <text evidence="1">Belongs to the TRAFAC class translation factor GTPase superfamily. Classic translation factor GTPase family. EF-Tu/EF-1A subfamily.</text>
</comment>
<dbReference type="EMBL" id="VSSQ01000283">
    <property type="protein sequence ID" value="MPL89572.1"/>
    <property type="molecule type" value="Genomic_DNA"/>
</dbReference>
<dbReference type="GO" id="GO:0005829">
    <property type="term" value="C:cytosol"/>
    <property type="evidence" value="ECO:0007669"/>
    <property type="project" value="TreeGrafter"/>
</dbReference>
<keyword evidence="3 7" id="KW-0251">Elongation factor</keyword>
<dbReference type="Pfam" id="PF00009">
    <property type="entry name" value="GTP_EFTU"/>
    <property type="match status" value="1"/>
</dbReference>
<dbReference type="CDD" id="cd01884">
    <property type="entry name" value="EF_Tu"/>
    <property type="match status" value="1"/>
</dbReference>
<proteinExistence type="inferred from homology"/>
<evidence type="ECO:0000256" key="1">
    <source>
        <dbReference type="ARBA" id="ARBA00007249"/>
    </source>
</evidence>